<protein>
    <recommendedName>
        <fullName evidence="4">Squalene cyclase C-terminal domain-containing protein</fullName>
    </recommendedName>
</protein>
<comment type="caution">
    <text evidence="2">The sequence shown here is derived from an EMBL/GenBank/DDBJ whole genome shotgun (WGS) entry which is preliminary data.</text>
</comment>
<dbReference type="InterPro" id="IPR008930">
    <property type="entry name" value="Terpenoid_cyclase/PrenylTrfase"/>
</dbReference>
<keyword evidence="1" id="KW-0812">Transmembrane</keyword>
<keyword evidence="3" id="KW-1185">Reference proteome</keyword>
<keyword evidence="1" id="KW-1133">Transmembrane helix</keyword>
<organism evidence="2 3">
    <name type="scientific">Nonomuraea cavernae</name>
    <dbReference type="NCBI Taxonomy" id="2045107"/>
    <lineage>
        <taxon>Bacteria</taxon>
        <taxon>Bacillati</taxon>
        <taxon>Actinomycetota</taxon>
        <taxon>Actinomycetes</taxon>
        <taxon>Streptosporangiales</taxon>
        <taxon>Streptosporangiaceae</taxon>
        <taxon>Nonomuraea</taxon>
    </lineage>
</organism>
<evidence type="ECO:0000313" key="3">
    <source>
        <dbReference type="Proteomes" id="UP000646523"/>
    </source>
</evidence>
<feature type="transmembrane region" description="Helical" evidence="1">
    <location>
        <begin position="412"/>
        <end position="429"/>
    </location>
</feature>
<keyword evidence="1" id="KW-0472">Membrane</keyword>
<gene>
    <name evidence="2" type="ORF">GCM10012289_22030</name>
</gene>
<evidence type="ECO:0008006" key="4">
    <source>
        <dbReference type="Google" id="ProtNLM"/>
    </source>
</evidence>
<evidence type="ECO:0000313" key="2">
    <source>
        <dbReference type="EMBL" id="GGO66903.1"/>
    </source>
</evidence>
<reference evidence="2" key="1">
    <citation type="journal article" date="2014" name="Int. J. Syst. Evol. Microbiol.">
        <title>Complete genome sequence of Corynebacterium casei LMG S-19264T (=DSM 44701T), isolated from a smear-ripened cheese.</title>
        <authorList>
            <consortium name="US DOE Joint Genome Institute (JGI-PGF)"/>
            <person name="Walter F."/>
            <person name="Albersmeier A."/>
            <person name="Kalinowski J."/>
            <person name="Ruckert C."/>
        </authorList>
    </citation>
    <scope>NUCLEOTIDE SEQUENCE</scope>
    <source>
        <strain evidence="2">CGMCC 4.7368</strain>
    </source>
</reference>
<proteinExistence type="predicted"/>
<reference evidence="2" key="2">
    <citation type="submission" date="2020-09" db="EMBL/GenBank/DDBJ databases">
        <authorList>
            <person name="Sun Q."/>
            <person name="Zhou Y."/>
        </authorList>
    </citation>
    <scope>NUCLEOTIDE SEQUENCE</scope>
    <source>
        <strain evidence="2">CGMCC 4.7368</strain>
    </source>
</reference>
<dbReference type="Proteomes" id="UP000646523">
    <property type="component" value="Unassembled WGS sequence"/>
</dbReference>
<sequence length="434" mass="47984">MSEIDLNQVDGALHRSITLLRRTYSDNPTGGGGWYHMLERPPPGATATAVALLAFHAAGERPHRLADALTFLKARQLKSDDLRIDGGWWTNTSGEKPVVEATAWVVRCLATLRCSLHPGSPDLARAVEWLRQNHDTSGGWGSFLGCPPRTWLTCLAIRALVEAAPHDPAIEAGVEWLLDQRLFPTAWGAEPGNAAPRVAHTAMALTTLLKAGFDPRDEHLARRFDWLAEHIDTTSLDEVRNRVETTKVFLKTSDGSEIWRPPPLMHYALPVAATALLRHPRAQEPAVADRLAEAVNTIVAKQCDDGSWPNSHDMNLTLWGVWPCVELLAATREIRLARPGDQVVWLEGAVVVRQAAWREASFEKIARPLLARRPRLHPIRWARRHWAWVVLVASGLAGGTGLLLELIDAKDLALGLLVPGVLLVIQTVMQRRQS</sequence>
<dbReference type="AlphaFoldDB" id="A0A918DH87"/>
<dbReference type="EMBL" id="BMNH01000004">
    <property type="protein sequence ID" value="GGO66903.1"/>
    <property type="molecule type" value="Genomic_DNA"/>
</dbReference>
<evidence type="ECO:0000256" key="1">
    <source>
        <dbReference type="SAM" id="Phobius"/>
    </source>
</evidence>
<dbReference type="Gene3D" id="1.50.10.20">
    <property type="match status" value="2"/>
</dbReference>
<name>A0A918DH87_9ACTN</name>
<dbReference type="SUPFAM" id="SSF48239">
    <property type="entry name" value="Terpenoid cyclases/Protein prenyltransferases"/>
    <property type="match status" value="1"/>
</dbReference>
<dbReference type="CDD" id="cd00688">
    <property type="entry name" value="ISOPREN_C2_like"/>
    <property type="match status" value="1"/>
</dbReference>
<accession>A0A918DH87</accession>
<feature type="transmembrane region" description="Helical" evidence="1">
    <location>
        <begin position="385"/>
        <end position="406"/>
    </location>
</feature>